<feature type="transmembrane region" description="Helical" evidence="1">
    <location>
        <begin position="552"/>
        <end position="571"/>
    </location>
</feature>
<dbReference type="EMBL" id="BAABME010006323">
    <property type="protein sequence ID" value="GAA0168043.1"/>
    <property type="molecule type" value="Genomic_DNA"/>
</dbReference>
<proteinExistence type="predicted"/>
<keyword evidence="1" id="KW-0812">Transmembrane</keyword>
<evidence type="ECO:0000313" key="3">
    <source>
        <dbReference type="Proteomes" id="UP001454036"/>
    </source>
</evidence>
<dbReference type="AlphaFoldDB" id="A0AAV3QYC8"/>
<evidence type="ECO:0000256" key="1">
    <source>
        <dbReference type="SAM" id="Phobius"/>
    </source>
</evidence>
<dbReference type="PANTHER" id="PTHR31170:SF25">
    <property type="entry name" value="BNAA09G04570D PROTEIN"/>
    <property type="match status" value="1"/>
</dbReference>
<organism evidence="2 3">
    <name type="scientific">Lithospermum erythrorhizon</name>
    <name type="common">Purple gromwell</name>
    <name type="synonym">Lithospermum officinale var. erythrorhizon</name>
    <dbReference type="NCBI Taxonomy" id="34254"/>
    <lineage>
        <taxon>Eukaryota</taxon>
        <taxon>Viridiplantae</taxon>
        <taxon>Streptophyta</taxon>
        <taxon>Embryophyta</taxon>
        <taxon>Tracheophyta</taxon>
        <taxon>Spermatophyta</taxon>
        <taxon>Magnoliopsida</taxon>
        <taxon>eudicotyledons</taxon>
        <taxon>Gunneridae</taxon>
        <taxon>Pentapetalae</taxon>
        <taxon>asterids</taxon>
        <taxon>lamiids</taxon>
        <taxon>Boraginales</taxon>
        <taxon>Boraginaceae</taxon>
        <taxon>Boraginoideae</taxon>
        <taxon>Lithospermeae</taxon>
        <taxon>Lithospermum</taxon>
    </lineage>
</organism>
<protein>
    <submittedName>
        <fullName evidence="2">Uncharacterized protein</fullName>
    </submittedName>
</protein>
<name>A0AAV3QYC8_LITER</name>
<dbReference type="Proteomes" id="UP001454036">
    <property type="component" value="Unassembled WGS sequence"/>
</dbReference>
<dbReference type="InterPro" id="IPR004158">
    <property type="entry name" value="DUF247_pln"/>
</dbReference>
<accession>A0AAV3QYC8</accession>
<comment type="caution">
    <text evidence="2">The sequence shown here is derived from an EMBL/GenBank/DDBJ whole genome shotgun (WGS) entry which is preliminary data.</text>
</comment>
<sequence>MSKHKDNRKFHPALTISNITNHVPIILEMENANYATWSELFYIHCVSTKVIHHIIPNTEAKAVSYYDSDYAEDDWAIIDATVLKWIYTTISNDLLQRIIGAGLKAMDAWNRLQDIFQDSEVSLGIDIGDILSDKLEKLKGEQQAESLIFRVHETLIQVSQADYEPKIVSIGPYHHGKTSLEMIEKQKLRYLHSIIDRQEIELSRLAYVIKDAEQRVRSFYAESLESFSSDKLIEMMILDGCFIVQLVLKFDMPYLVDPNDPIFKFSWIMNSVQRDLLLLENQIPYFILQTLFGLIEKPNEERLVYLLLNFFGSLLPERSVKWNSSHYSDKSKNSEGHSGEHKISLAPSHKHNQLVDFIHGYWLPLGSKQSYADDVDSNKWDRRKNLLDLVGGEYPNRIPGVTELRYAGVRIIAKRKGKSLFDISFKNRTLKIPPFFVDDRTESVLMNLVAYEQFCDTNRPKFVTDYVTFLVCLINSSEDVQILRQHGIIDNLLRDNQVVADVFNRIPSLVIQPSYEFGYAEVFKKINNYCNLPMRQFLVNFWRFYFNGYNRLAIIYLVAFTVLALVVAKIIK</sequence>
<keyword evidence="1" id="KW-0472">Membrane</keyword>
<reference evidence="2 3" key="1">
    <citation type="submission" date="2024-01" db="EMBL/GenBank/DDBJ databases">
        <title>The complete chloroplast genome sequence of Lithospermum erythrorhizon: insights into the phylogenetic relationship among Boraginaceae species and the maternal lineages of purple gromwells.</title>
        <authorList>
            <person name="Okada T."/>
            <person name="Watanabe K."/>
        </authorList>
    </citation>
    <scope>NUCLEOTIDE SEQUENCE [LARGE SCALE GENOMIC DNA]</scope>
</reference>
<keyword evidence="1" id="KW-1133">Transmembrane helix</keyword>
<keyword evidence="3" id="KW-1185">Reference proteome</keyword>
<dbReference type="Pfam" id="PF03140">
    <property type="entry name" value="DUF247"/>
    <property type="match status" value="1"/>
</dbReference>
<dbReference type="PANTHER" id="PTHR31170">
    <property type="entry name" value="BNAC04G53230D PROTEIN"/>
    <property type="match status" value="1"/>
</dbReference>
<gene>
    <name evidence="2" type="ORF">LIER_22853</name>
</gene>
<evidence type="ECO:0000313" key="2">
    <source>
        <dbReference type="EMBL" id="GAA0168043.1"/>
    </source>
</evidence>